<sequence length="193" mass="21976">MTTTHPQVSLRVYDGAPSLPDVMRLIETELSEPYNIYTYRYFLHQWPHLCFLAYVHDENDNETAVGVIIGRLDRHLRGARLWRGYIAMLSVDPRWRGHGIGAQLIRRAVDDMVQGGAAEIVLETEVDNAAALRLYERLGFLREKRLYRFYLNGKDSFRLVLPIPAPRSVPVPGGRVPPPRPPRHPAVSDGVVL</sequence>
<dbReference type="Gene3D" id="3.40.630.30">
    <property type="match status" value="1"/>
</dbReference>
<reference evidence="6 7" key="1">
    <citation type="journal article" date="2020" name="Elife">
        <title>Loss of centromere function drives karyotype evolution in closely related Malassezia species.</title>
        <authorList>
            <person name="Sankaranarayanan S.R."/>
            <person name="Ianiri G."/>
            <person name="Coelho M.A."/>
            <person name="Reza M.H."/>
            <person name="Thimmappa B.C."/>
            <person name="Ganguly P."/>
            <person name="Vadnala R.N."/>
            <person name="Sun S."/>
            <person name="Siddharthan R."/>
            <person name="Tellgren-Roth C."/>
            <person name="Dawson T.L."/>
            <person name="Heitman J."/>
            <person name="Sanyal K."/>
        </authorList>
    </citation>
    <scope>NUCLEOTIDE SEQUENCE [LARGE SCALE GENOMIC DNA]</scope>
    <source>
        <strain evidence="6">CBS14141</strain>
    </source>
</reference>
<dbReference type="Pfam" id="PF00583">
    <property type="entry name" value="Acetyltransf_1"/>
    <property type="match status" value="1"/>
</dbReference>
<evidence type="ECO:0000259" key="5">
    <source>
        <dbReference type="PROSITE" id="PS51186"/>
    </source>
</evidence>
<dbReference type="PANTHER" id="PTHR45896:SF1">
    <property type="entry name" value="N-ALPHA-ACETYLTRANSFERASE 30"/>
    <property type="match status" value="1"/>
</dbReference>
<dbReference type="PANTHER" id="PTHR45896">
    <property type="entry name" value="N-ALPHA-ACETYLTRANSFERASE 30"/>
    <property type="match status" value="1"/>
</dbReference>
<protein>
    <submittedName>
        <fullName evidence="6">N-terminal methionine N(Alpha)-acetyltransferase NatC</fullName>
        <ecNumber evidence="6">2.3.1.256</ecNumber>
    </submittedName>
</protein>
<dbReference type="CDD" id="cd04301">
    <property type="entry name" value="NAT_SF"/>
    <property type="match status" value="1"/>
</dbReference>
<comment type="similarity">
    <text evidence="3">Belongs to the acetyltransferase family. MAK3 subfamily.</text>
</comment>
<evidence type="ECO:0000256" key="4">
    <source>
        <dbReference type="SAM" id="MobiDB-lite"/>
    </source>
</evidence>
<dbReference type="InterPro" id="IPR000182">
    <property type="entry name" value="GNAT_dom"/>
</dbReference>
<feature type="domain" description="N-acetyltransferase" evidence="5">
    <location>
        <begin position="10"/>
        <end position="164"/>
    </location>
</feature>
<dbReference type="EMBL" id="CP046236">
    <property type="protein sequence ID" value="WFD48550.1"/>
    <property type="molecule type" value="Genomic_DNA"/>
</dbReference>
<evidence type="ECO:0000256" key="2">
    <source>
        <dbReference type="ARBA" id="ARBA00023315"/>
    </source>
</evidence>
<keyword evidence="7" id="KW-1185">Reference proteome</keyword>
<feature type="region of interest" description="Disordered" evidence="4">
    <location>
        <begin position="170"/>
        <end position="193"/>
    </location>
</feature>
<dbReference type="SUPFAM" id="SSF55729">
    <property type="entry name" value="Acyl-CoA N-acyltransferases (Nat)"/>
    <property type="match status" value="1"/>
</dbReference>
<dbReference type="PROSITE" id="PS51186">
    <property type="entry name" value="GNAT"/>
    <property type="match status" value="1"/>
</dbReference>
<dbReference type="Proteomes" id="UP000818624">
    <property type="component" value="Chromosome 3"/>
</dbReference>
<dbReference type="EC" id="2.3.1.256" evidence="6"/>
<keyword evidence="2 6" id="KW-0012">Acyltransferase</keyword>
<gene>
    <name evidence="6" type="primary">naa30</name>
    <name evidence="6" type="ORF">GLX27_003220</name>
</gene>
<evidence type="ECO:0000256" key="1">
    <source>
        <dbReference type="ARBA" id="ARBA00022679"/>
    </source>
</evidence>
<dbReference type="InterPro" id="IPR016181">
    <property type="entry name" value="Acyl_CoA_acyltransferase"/>
</dbReference>
<organism evidence="6 7">
    <name type="scientific">Malassezia furfur</name>
    <name type="common">Pityriasis versicolor infection agent</name>
    <name type="synonym">Pityrosporum furfur</name>
    <dbReference type="NCBI Taxonomy" id="55194"/>
    <lineage>
        <taxon>Eukaryota</taxon>
        <taxon>Fungi</taxon>
        <taxon>Dikarya</taxon>
        <taxon>Basidiomycota</taxon>
        <taxon>Ustilaginomycotina</taxon>
        <taxon>Malasseziomycetes</taxon>
        <taxon>Malasseziales</taxon>
        <taxon>Malasseziaceae</taxon>
        <taxon>Malassezia</taxon>
    </lineage>
</organism>
<accession>A0ABY8ESH7</accession>
<dbReference type="GO" id="GO:0120518">
    <property type="term" value="F:protein N-terminal-methionine acetyltransferase activity"/>
    <property type="evidence" value="ECO:0007669"/>
    <property type="project" value="UniProtKB-EC"/>
</dbReference>
<evidence type="ECO:0000256" key="3">
    <source>
        <dbReference type="ARBA" id="ARBA00024025"/>
    </source>
</evidence>
<evidence type="ECO:0000313" key="6">
    <source>
        <dbReference type="EMBL" id="WFD48550.1"/>
    </source>
</evidence>
<evidence type="ECO:0000313" key="7">
    <source>
        <dbReference type="Proteomes" id="UP000818624"/>
    </source>
</evidence>
<dbReference type="InterPro" id="IPR044542">
    <property type="entry name" value="NAA30-like"/>
</dbReference>
<keyword evidence="1 6" id="KW-0808">Transferase</keyword>
<proteinExistence type="inferred from homology"/>
<feature type="compositionally biased region" description="Pro residues" evidence="4">
    <location>
        <begin position="170"/>
        <end position="180"/>
    </location>
</feature>
<name>A0ABY8ESH7_MALFU</name>